<gene>
    <name evidence="2" type="primary">LOC105037506</name>
</gene>
<dbReference type="Proteomes" id="UP000504607">
    <property type="component" value="Unplaced"/>
</dbReference>
<dbReference type="InterPro" id="IPR029057">
    <property type="entry name" value="PRTase-like"/>
</dbReference>
<evidence type="ECO:0000313" key="1">
    <source>
        <dbReference type="Proteomes" id="UP000504607"/>
    </source>
</evidence>
<dbReference type="RefSeq" id="XP_029118178.1">
    <property type="nucleotide sequence ID" value="XM_029262345.1"/>
</dbReference>
<reference evidence="2" key="1">
    <citation type="submission" date="2025-08" db="UniProtKB">
        <authorList>
            <consortium name="RefSeq"/>
        </authorList>
    </citation>
    <scope>IDENTIFICATION</scope>
</reference>
<proteinExistence type="predicted"/>
<name>A0A8N4ESR0_ELAGV</name>
<sequence>MFLERNSVDLFQCNRNETYADVIIPWGGDNHVAIDLIVQHIQTKLGQRDFCKIYPNVYVIESTFQIRGMHTLISHWEITTPDFVFYLDQLIQLNNGVLSYGAWSWSSAIRREAVVTPTGTLYKSLTLFFKNYKIFREAITREMVNLLENSKVHCICHLHILI</sequence>
<accession>A0A8N4ESR0</accession>
<evidence type="ECO:0000313" key="2">
    <source>
        <dbReference type="RefSeq" id="XP_029118178.1"/>
    </source>
</evidence>
<dbReference type="Gene3D" id="3.40.50.2020">
    <property type="match status" value="1"/>
</dbReference>
<dbReference type="OrthoDB" id="106623at2759"/>
<protein>
    <submittedName>
        <fullName evidence="2">Uridine kinase-like protein 2, chloroplastic</fullName>
    </submittedName>
</protein>
<dbReference type="AlphaFoldDB" id="A0A8N4ESR0"/>
<organism evidence="1 2">
    <name type="scientific">Elaeis guineensis var. tenera</name>
    <name type="common">Oil palm</name>
    <dbReference type="NCBI Taxonomy" id="51953"/>
    <lineage>
        <taxon>Eukaryota</taxon>
        <taxon>Viridiplantae</taxon>
        <taxon>Streptophyta</taxon>
        <taxon>Embryophyta</taxon>
        <taxon>Tracheophyta</taxon>
        <taxon>Spermatophyta</taxon>
        <taxon>Magnoliopsida</taxon>
        <taxon>Liliopsida</taxon>
        <taxon>Arecaceae</taxon>
        <taxon>Arecoideae</taxon>
        <taxon>Cocoseae</taxon>
        <taxon>Elaeidinae</taxon>
        <taxon>Elaeis</taxon>
    </lineage>
</organism>
<keyword evidence="1" id="KW-1185">Reference proteome</keyword>